<gene>
    <name evidence="3" type="ORF">M436DRAFT_65417</name>
</gene>
<evidence type="ECO:0000313" key="3">
    <source>
        <dbReference type="EMBL" id="KEQ71266.1"/>
    </source>
</evidence>
<dbReference type="OrthoDB" id="3473305at2759"/>
<organism evidence="3 4">
    <name type="scientific">Aureobasidium namibiae CBS 147.97</name>
    <dbReference type="NCBI Taxonomy" id="1043004"/>
    <lineage>
        <taxon>Eukaryota</taxon>
        <taxon>Fungi</taxon>
        <taxon>Dikarya</taxon>
        <taxon>Ascomycota</taxon>
        <taxon>Pezizomycotina</taxon>
        <taxon>Dothideomycetes</taxon>
        <taxon>Dothideomycetidae</taxon>
        <taxon>Dothideales</taxon>
        <taxon>Saccotheciaceae</taxon>
        <taxon>Aureobasidium</taxon>
    </lineage>
</organism>
<feature type="domain" description="2EXR" evidence="2">
    <location>
        <begin position="303"/>
        <end position="373"/>
    </location>
</feature>
<dbReference type="PANTHER" id="PTHR35910">
    <property type="entry name" value="2EXR DOMAIN-CONTAINING PROTEIN"/>
    <property type="match status" value="1"/>
</dbReference>
<evidence type="ECO:0000256" key="1">
    <source>
        <dbReference type="SAM" id="MobiDB-lite"/>
    </source>
</evidence>
<dbReference type="RefSeq" id="XP_013425570.1">
    <property type="nucleotide sequence ID" value="XM_013570116.1"/>
</dbReference>
<dbReference type="Proteomes" id="UP000027730">
    <property type="component" value="Unassembled WGS sequence"/>
</dbReference>
<keyword evidence="4" id="KW-1185">Reference proteome</keyword>
<feature type="region of interest" description="Disordered" evidence="1">
    <location>
        <begin position="78"/>
        <end position="108"/>
    </location>
</feature>
<dbReference type="GeneID" id="25413861"/>
<reference evidence="3 4" key="1">
    <citation type="journal article" date="2014" name="BMC Genomics">
        <title>Genome sequencing of four Aureobasidium pullulans varieties: biotechnological potential, stress tolerance, and description of new species.</title>
        <authorList>
            <person name="Gostin Ar C."/>
            <person name="Ohm R.A."/>
            <person name="Kogej T."/>
            <person name="Sonjak S."/>
            <person name="Turk M."/>
            <person name="Zajc J."/>
            <person name="Zalar P."/>
            <person name="Grube M."/>
            <person name="Sun H."/>
            <person name="Han J."/>
            <person name="Sharma A."/>
            <person name="Chiniquy J."/>
            <person name="Ngan C.Y."/>
            <person name="Lipzen A."/>
            <person name="Barry K."/>
            <person name="Grigoriev I.V."/>
            <person name="Gunde-Cimerman N."/>
        </authorList>
    </citation>
    <scope>NUCLEOTIDE SEQUENCE [LARGE SCALE GENOMIC DNA]</scope>
    <source>
        <strain evidence="3 4">CBS 147.97</strain>
    </source>
</reference>
<protein>
    <recommendedName>
        <fullName evidence="2">2EXR domain-containing protein</fullName>
    </recommendedName>
</protein>
<dbReference type="AlphaFoldDB" id="A0A074X9G5"/>
<evidence type="ECO:0000259" key="2">
    <source>
        <dbReference type="Pfam" id="PF20150"/>
    </source>
</evidence>
<dbReference type="InterPro" id="IPR045518">
    <property type="entry name" value="2EXR"/>
</dbReference>
<dbReference type="HOGENOM" id="CLU_468483_0_0_1"/>
<dbReference type="STRING" id="1043004.A0A074X9G5"/>
<accession>A0A074X9G5</accession>
<dbReference type="Pfam" id="PF20150">
    <property type="entry name" value="2EXR"/>
    <property type="match status" value="1"/>
</dbReference>
<evidence type="ECO:0000313" key="4">
    <source>
        <dbReference type="Proteomes" id="UP000027730"/>
    </source>
</evidence>
<dbReference type="PANTHER" id="PTHR35910:SF1">
    <property type="entry name" value="2EXR DOMAIN-CONTAINING PROTEIN"/>
    <property type="match status" value="1"/>
</dbReference>
<sequence>MPPGQPTEYEPASWTEIFCQCLPIRKNKPETDIEMQNMSSSNRYPDVATLNNPVVPEHIVRANNPDNIRRARPAPRDSWWLRDDDTDSAPSRSGTSNPVANTLENTPYTPPTAYNTNLRIAANTPEIFTHNPDSSPEFPTTSTPQWGHLSRVQWLDTNRRPTSSVYADAPAPVTANDIRVPRVSPRAVSYAAVLDVQAGIDARKSKIPPSPPSPAGSVDSIDFFSGKAAEEGFGGRVVPRRPDSIFLPHPYIPTLLLPTHHPSELHTVYDLIQALRPVSLKAVNATLNSNANFNDARMVNDDFHLFPRLPLELREEIWRLCLPHRVYEVDDPIPYVIYDYEGPYPCSLGLTSKSNSRPPLLTRVCRESRRVASVTGKWISSLSWRSGAWSVTEPCEADWKTGKVIDCGLWEDTARDSAHLNWTPCCDIEWGPVDPEGHPLTTLAEEAKSLNGTPSFMLEAMSDSRERDPASSWFRPTGSPLSQREQNLAALKLQPEWLVVVKVIVIHLDLGRAADSGLFGLSGDEIIQVVDAALPLVSQLYELAEWCERQAPTVTIAQDFTRMSYADMDSMVKRSKGFEIMR</sequence>
<feature type="compositionally biased region" description="Polar residues" evidence="1">
    <location>
        <begin position="88"/>
        <end position="104"/>
    </location>
</feature>
<name>A0A074X9G5_9PEZI</name>
<dbReference type="EMBL" id="KL584714">
    <property type="protein sequence ID" value="KEQ71266.1"/>
    <property type="molecule type" value="Genomic_DNA"/>
</dbReference>
<proteinExistence type="predicted"/>